<protein>
    <submittedName>
        <fullName evidence="1">Uncharacterized protein</fullName>
    </submittedName>
</protein>
<feature type="non-terminal residue" evidence="1">
    <location>
        <position position="1"/>
    </location>
</feature>
<dbReference type="Proteomes" id="UP000054843">
    <property type="component" value="Unassembled WGS sequence"/>
</dbReference>
<evidence type="ECO:0000313" key="1">
    <source>
        <dbReference type="EMBL" id="KRZ76484.1"/>
    </source>
</evidence>
<proteinExistence type="predicted"/>
<dbReference type="EMBL" id="JYDO01000028">
    <property type="protein sequence ID" value="KRZ76484.1"/>
    <property type="molecule type" value="Genomic_DNA"/>
</dbReference>
<sequence>LHNNAISHNNMHCVNKNIYQMLKKNKYNLHYFIFISINMKESDYEKLWVSNAISTTKHHHL</sequence>
<feature type="non-terminal residue" evidence="1">
    <location>
        <position position="61"/>
    </location>
</feature>
<name>A0A0V1MXL2_9BILA</name>
<keyword evidence="2" id="KW-1185">Reference proteome</keyword>
<gene>
    <name evidence="1" type="ORF">T10_1983</name>
</gene>
<dbReference type="AlphaFoldDB" id="A0A0V1MXL2"/>
<evidence type="ECO:0000313" key="2">
    <source>
        <dbReference type="Proteomes" id="UP000054843"/>
    </source>
</evidence>
<reference evidence="1 2" key="1">
    <citation type="submission" date="2015-01" db="EMBL/GenBank/DDBJ databases">
        <title>Evolution of Trichinella species and genotypes.</title>
        <authorList>
            <person name="Korhonen P.K."/>
            <person name="Edoardo P."/>
            <person name="Giuseppe L.R."/>
            <person name="Gasser R.B."/>
        </authorList>
    </citation>
    <scope>NUCLEOTIDE SEQUENCE [LARGE SCALE GENOMIC DNA]</scope>
    <source>
        <strain evidence="1">ISS1980</strain>
    </source>
</reference>
<accession>A0A0V1MXL2</accession>
<comment type="caution">
    <text evidence="1">The sequence shown here is derived from an EMBL/GenBank/DDBJ whole genome shotgun (WGS) entry which is preliminary data.</text>
</comment>
<organism evidence="1 2">
    <name type="scientific">Trichinella papuae</name>
    <dbReference type="NCBI Taxonomy" id="268474"/>
    <lineage>
        <taxon>Eukaryota</taxon>
        <taxon>Metazoa</taxon>
        <taxon>Ecdysozoa</taxon>
        <taxon>Nematoda</taxon>
        <taxon>Enoplea</taxon>
        <taxon>Dorylaimia</taxon>
        <taxon>Trichinellida</taxon>
        <taxon>Trichinellidae</taxon>
        <taxon>Trichinella</taxon>
    </lineage>
</organism>